<comment type="caution">
    <text evidence="7">The sequence shown here is derived from an EMBL/GenBank/DDBJ whole genome shotgun (WGS) entry which is preliminary data.</text>
</comment>
<name>A0A0W4ZQ58_PNEJ7</name>
<dbReference type="Gene3D" id="2.130.10.10">
    <property type="entry name" value="YVTN repeat-like/Quinoprotein amine dehydrogenase"/>
    <property type="match status" value="2"/>
</dbReference>
<accession>A0A0W4ZQ58</accession>
<dbReference type="PANTHER" id="PTHR44019">
    <property type="entry name" value="WD REPEAT-CONTAINING PROTEIN 55"/>
    <property type="match status" value="1"/>
</dbReference>
<dbReference type="SMART" id="SM00320">
    <property type="entry name" value="WD40"/>
    <property type="match status" value="4"/>
</dbReference>
<dbReference type="eggNOG" id="KOG2444">
    <property type="taxonomic scope" value="Eukaryota"/>
</dbReference>
<dbReference type="STRING" id="1408657.A0A0W4ZQ58"/>
<dbReference type="InterPro" id="IPR019775">
    <property type="entry name" value="WD40_repeat_CS"/>
</dbReference>
<dbReference type="Pfam" id="PF24796">
    <property type="entry name" value="WDR55"/>
    <property type="match status" value="1"/>
</dbReference>
<feature type="repeat" description="WD" evidence="6">
    <location>
        <begin position="91"/>
        <end position="131"/>
    </location>
</feature>
<dbReference type="GeneID" id="28940282"/>
<sequence>MGIEVDSEVFSIETHPSVSVFAVGTLTGRVSSYRYEGDLKKYERVWHTRRHRKACRDLKYSADGLELVSVGADGVIKCASSETGQVIWKKREAHEDAINVVGFMSKMMLATGDDNGYIKMWDSRTGACIKEGKVHNDFISSFLSLDNRILVSTSGDGTLSAHDFRLWKLLAVSENEDDFLSSCLVKSQSKNPKICIGTASGTVKIFNKGEWDKYADQILLYKKKSVLSVDSMISWNDDTIIVGGSNGVIQLLNIHPNRQMGIIGHQKTGVDVLAKTYDAKWILSGEDREINAWKVNWGVDGWENHETCDDTANKSLKHKKNILDNQTSFFSNLT</sequence>
<evidence type="ECO:0000256" key="4">
    <source>
        <dbReference type="ARBA" id="ARBA00039238"/>
    </source>
</evidence>
<dbReference type="AlphaFoldDB" id="A0A0W4ZQ58"/>
<gene>
    <name evidence="7" type="ORF">T551_01764</name>
</gene>
<dbReference type="PROSITE" id="PS50082">
    <property type="entry name" value="WD_REPEATS_2"/>
    <property type="match status" value="1"/>
</dbReference>
<dbReference type="RefSeq" id="XP_018229772.1">
    <property type="nucleotide sequence ID" value="XM_018374027.1"/>
</dbReference>
<evidence type="ECO:0000256" key="2">
    <source>
        <dbReference type="ARBA" id="ARBA00022574"/>
    </source>
</evidence>
<keyword evidence="2 6" id="KW-0853">WD repeat</keyword>
<dbReference type="SUPFAM" id="SSF50978">
    <property type="entry name" value="WD40 repeat-like"/>
    <property type="match status" value="1"/>
</dbReference>
<evidence type="ECO:0000313" key="7">
    <source>
        <dbReference type="EMBL" id="KTW30481.1"/>
    </source>
</evidence>
<dbReference type="PANTHER" id="PTHR44019:SF20">
    <property type="entry name" value="WD REPEAT-CONTAINING PROTEIN 55"/>
    <property type="match status" value="1"/>
</dbReference>
<comment type="similarity">
    <text evidence="1">Belongs to the WD repeat WDR55 family.</text>
</comment>
<reference evidence="8" key="1">
    <citation type="journal article" date="2016" name="Nat. Commun.">
        <title>Genome analysis of three Pneumocystis species reveals adaptation mechanisms to life exclusively in mammalian hosts.</title>
        <authorList>
            <person name="Ma L."/>
            <person name="Chen Z."/>
            <person name="Huang D.W."/>
            <person name="Kutty G."/>
            <person name="Ishihara M."/>
            <person name="Wang H."/>
            <person name="Abouelleil A."/>
            <person name="Bishop L."/>
            <person name="Davey E."/>
            <person name="Deng R."/>
            <person name="Deng X."/>
            <person name="Fan L."/>
            <person name="Fantoni G."/>
            <person name="Fitzgerald M."/>
            <person name="Gogineni E."/>
            <person name="Goldberg J.M."/>
            <person name="Handley G."/>
            <person name="Hu X."/>
            <person name="Huber C."/>
            <person name="Jiao X."/>
            <person name="Jones K."/>
            <person name="Levin J.Z."/>
            <person name="Liu Y."/>
            <person name="Macdonald P."/>
            <person name="Melnikov A."/>
            <person name="Raley C."/>
            <person name="Sassi M."/>
            <person name="Sherman B.T."/>
            <person name="Song X."/>
            <person name="Sykes S."/>
            <person name="Tran B."/>
            <person name="Walsh L."/>
            <person name="Xia Y."/>
            <person name="Yang J."/>
            <person name="Young S."/>
            <person name="Zeng Q."/>
            <person name="Zheng X."/>
            <person name="Stephens R."/>
            <person name="Nusbaum C."/>
            <person name="Birren B.W."/>
            <person name="Azadi P."/>
            <person name="Lempicki R.A."/>
            <person name="Cuomo C.A."/>
            <person name="Kovacs J.A."/>
        </authorList>
    </citation>
    <scope>NUCLEOTIDE SEQUENCE [LARGE SCALE GENOMIC DNA]</scope>
    <source>
        <strain evidence="8">RU7</strain>
    </source>
</reference>
<dbReference type="InterPro" id="IPR015943">
    <property type="entry name" value="WD40/YVTN_repeat-like_dom_sf"/>
</dbReference>
<dbReference type="InterPro" id="IPR050505">
    <property type="entry name" value="WDR55/POC1"/>
</dbReference>
<protein>
    <recommendedName>
        <fullName evidence="4">WD repeat-containing protein JIP5</fullName>
    </recommendedName>
    <alternativeName>
        <fullName evidence="5">WD repeat-containing protein jip5</fullName>
    </alternativeName>
</protein>
<dbReference type="Proteomes" id="UP000053447">
    <property type="component" value="Unassembled WGS sequence"/>
</dbReference>
<evidence type="ECO:0000256" key="5">
    <source>
        <dbReference type="ARBA" id="ARBA00039514"/>
    </source>
</evidence>
<dbReference type="InterPro" id="IPR001680">
    <property type="entry name" value="WD40_rpt"/>
</dbReference>
<evidence type="ECO:0000256" key="1">
    <source>
        <dbReference type="ARBA" id="ARBA00007625"/>
    </source>
</evidence>
<keyword evidence="3" id="KW-0677">Repeat</keyword>
<dbReference type="PROSITE" id="PS00678">
    <property type="entry name" value="WD_REPEATS_1"/>
    <property type="match status" value="1"/>
</dbReference>
<dbReference type="VEuPathDB" id="FungiDB:T551_01764"/>
<dbReference type="OrthoDB" id="2288928at2759"/>
<evidence type="ECO:0000256" key="3">
    <source>
        <dbReference type="ARBA" id="ARBA00022737"/>
    </source>
</evidence>
<evidence type="ECO:0000313" key="8">
    <source>
        <dbReference type="Proteomes" id="UP000053447"/>
    </source>
</evidence>
<dbReference type="InterPro" id="IPR036322">
    <property type="entry name" value="WD40_repeat_dom_sf"/>
</dbReference>
<dbReference type="EMBL" id="LFWA01000007">
    <property type="protein sequence ID" value="KTW30481.1"/>
    <property type="molecule type" value="Genomic_DNA"/>
</dbReference>
<proteinExistence type="inferred from homology"/>
<keyword evidence="8" id="KW-1185">Reference proteome</keyword>
<organism evidence="7 8">
    <name type="scientific">Pneumocystis jirovecii (strain RU7)</name>
    <name type="common">Human pneumocystis pneumonia agent</name>
    <dbReference type="NCBI Taxonomy" id="1408657"/>
    <lineage>
        <taxon>Eukaryota</taxon>
        <taxon>Fungi</taxon>
        <taxon>Dikarya</taxon>
        <taxon>Ascomycota</taxon>
        <taxon>Taphrinomycotina</taxon>
        <taxon>Pneumocystomycetes</taxon>
        <taxon>Pneumocystaceae</taxon>
        <taxon>Pneumocystis</taxon>
    </lineage>
</organism>
<evidence type="ECO:0000256" key="6">
    <source>
        <dbReference type="PROSITE-ProRule" id="PRU00221"/>
    </source>
</evidence>